<feature type="active site" description="Proton donor" evidence="4">
    <location>
        <position position="48"/>
    </location>
</feature>
<dbReference type="PROSITE" id="PS00062">
    <property type="entry name" value="ALDOKETO_REDUCTASE_2"/>
    <property type="match status" value="1"/>
</dbReference>
<evidence type="ECO:0000313" key="8">
    <source>
        <dbReference type="EMBL" id="KGE85420.1"/>
    </source>
</evidence>
<keyword evidence="3" id="KW-0560">Oxidoreductase</keyword>
<sequence length="316" mass="35268">MKTLNFSHNDKMPIIGLGTWKSKPGEVYKAVLTALKTGYRHIDCAPIYGNEKEVGNAIRDAIKAGVLTRKELWVTSKLWNDAHRKDDVIPALRKTLSDLQLDYLDLFLVHWPVALQPGVMFPKGSDDFLSLSEVPVAETWQGMEAAVDQGLVRHIGVSNFKLERVKHLVENSRIKPEMNQVELHPFLPQDELLKGCKELGLHLTAYSPLGSKDRSSAIKKDDEPLLLEHPAVKKVAEKRDCTPGQVLISWAVHRGTAVIPKSTNAGRIAENLNAAKVELSVEDIQFIAQIGPEYRFVDGSFWAMEGSPYTLSDLWG</sequence>
<evidence type="ECO:0000313" key="9">
    <source>
        <dbReference type="Proteomes" id="UP000029736"/>
    </source>
</evidence>
<dbReference type="OrthoDB" id="9804790at2"/>
<dbReference type="AlphaFoldDB" id="A0A098RZV8"/>
<evidence type="ECO:0000256" key="1">
    <source>
        <dbReference type="ARBA" id="ARBA00007905"/>
    </source>
</evidence>
<accession>A0A098RZV8</accession>
<evidence type="ECO:0000256" key="5">
    <source>
        <dbReference type="PIRSR" id="PIRSR000097-2"/>
    </source>
</evidence>
<evidence type="ECO:0000259" key="7">
    <source>
        <dbReference type="Pfam" id="PF00248"/>
    </source>
</evidence>
<dbReference type="InterPro" id="IPR036812">
    <property type="entry name" value="NAD(P)_OxRdtase_dom_sf"/>
</dbReference>
<name>A0A098RZV8_9BACT</name>
<dbReference type="CDD" id="cd19123">
    <property type="entry name" value="AKR_AKR3G1"/>
    <property type="match status" value="1"/>
</dbReference>
<dbReference type="Proteomes" id="UP000029736">
    <property type="component" value="Unassembled WGS sequence"/>
</dbReference>
<protein>
    <submittedName>
        <fullName evidence="8">Aldehyde oxidoreductase</fullName>
    </submittedName>
</protein>
<proteinExistence type="inferred from homology"/>
<dbReference type="Pfam" id="PF00248">
    <property type="entry name" value="Aldo_ket_red"/>
    <property type="match status" value="1"/>
</dbReference>
<comment type="similarity">
    <text evidence="1">Belongs to the aldo/keto reductase family.</text>
</comment>
<comment type="caution">
    <text evidence="8">The sequence shown here is derived from an EMBL/GenBank/DDBJ whole genome shotgun (WGS) entry which is preliminary data.</text>
</comment>
<dbReference type="PIRSF" id="PIRSF000097">
    <property type="entry name" value="AKR"/>
    <property type="match status" value="1"/>
</dbReference>
<dbReference type="SUPFAM" id="SSF51430">
    <property type="entry name" value="NAD(P)-linked oxidoreductase"/>
    <property type="match status" value="1"/>
</dbReference>
<dbReference type="RefSeq" id="WP_044228644.1">
    <property type="nucleotide sequence ID" value="NZ_JBKAGJ010000004.1"/>
</dbReference>
<dbReference type="InterPro" id="IPR020471">
    <property type="entry name" value="AKR"/>
</dbReference>
<feature type="binding site" evidence="5">
    <location>
        <position position="110"/>
    </location>
    <ligand>
        <name>substrate</name>
    </ligand>
</feature>
<evidence type="ECO:0000256" key="6">
    <source>
        <dbReference type="PIRSR" id="PIRSR000097-3"/>
    </source>
</evidence>
<dbReference type="GO" id="GO:0008106">
    <property type="term" value="F:alcohol dehydrogenase (NADP+) activity"/>
    <property type="evidence" value="ECO:0007669"/>
    <property type="project" value="InterPro"/>
</dbReference>
<dbReference type="FunFam" id="3.20.20.100:FF:000006">
    <property type="entry name" value="Aldo-keto reductase family 1 member A1"/>
    <property type="match status" value="1"/>
</dbReference>
<dbReference type="STRING" id="1524460.IX84_28455"/>
<dbReference type="PRINTS" id="PR00069">
    <property type="entry name" value="ALDKETRDTASE"/>
</dbReference>
<evidence type="ECO:0000256" key="4">
    <source>
        <dbReference type="PIRSR" id="PIRSR000097-1"/>
    </source>
</evidence>
<gene>
    <name evidence="8" type="ORF">IX84_28455</name>
</gene>
<dbReference type="InterPro" id="IPR044496">
    <property type="entry name" value="AKR3G"/>
</dbReference>
<keyword evidence="9" id="KW-1185">Reference proteome</keyword>
<feature type="site" description="Lowers pKa of active site Tyr" evidence="6">
    <location>
        <position position="77"/>
    </location>
</feature>
<dbReference type="EMBL" id="JPOS01000090">
    <property type="protein sequence ID" value="KGE85420.1"/>
    <property type="molecule type" value="Genomic_DNA"/>
</dbReference>
<dbReference type="PROSITE" id="PS00798">
    <property type="entry name" value="ALDOKETO_REDUCTASE_1"/>
    <property type="match status" value="1"/>
</dbReference>
<dbReference type="InterPro" id="IPR023210">
    <property type="entry name" value="NADP_OxRdtase_dom"/>
</dbReference>
<reference evidence="8 9" key="1">
    <citation type="journal article" date="2014" name="Int. J. Syst. Evol. Microbiol.">
        <title>Phaeodactylibacter xiamenensis gen. nov., sp. nov., a member of the family Saprospiraceae isolated from the marine alga Phaeodactylum tricornutum.</title>
        <authorList>
            <person name="Chen Z.Jr."/>
            <person name="Lei X."/>
            <person name="Lai Q."/>
            <person name="Li Y."/>
            <person name="Zhang B."/>
            <person name="Zhang J."/>
            <person name="Zhang H."/>
            <person name="Yang L."/>
            <person name="Zheng W."/>
            <person name="Tian Y."/>
            <person name="Yu Z."/>
            <person name="Xu H.Jr."/>
            <person name="Zheng T."/>
        </authorList>
    </citation>
    <scope>NUCLEOTIDE SEQUENCE [LARGE SCALE GENOMIC DNA]</scope>
    <source>
        <strain evidence="8 9">KD52</strain>
    </source>
</reference>
<evidence type="ECO:0000256" key="3">
    <source>
        <dbReference type="ARBA" id="ARBA00023002"/>
    </source>
</evidence>
<dbReference type="PROSITE" id="PS00063">
    <property type="entry name" value="ALDOKETO_REDUCTASE_3"/>
    <property type="match status" value="1"/>
</dbReference>
<evidence type="ECO:0000256" key="2">
    <source>
        <dbReference type="ARBA" id="ARBA00022857"/>
    </source>
</evidence>
<organism evidence="8 9">
    <name type="scientific">Phaeodactylibacter xiamenensis</name>
    <dbReference type="NCBI Taxonomy" id="1524460"/>
    <lineage>
        <taxon>Bacteria</taxon>
        <taxon>Pseudomonadati</taxon>
        <taxon>Bacteroidota</taxon>
        <taxon>Saprospiria</taxon>
        <taxon>Saprospirales</taxon>
        <taxon>Haliscomenobacteraceae</taxon>
        <taxon>Phaeodactylibacter</taxon>
    </lineage>
</organism>
<keyword evidence="2" id="KW-0521">NADP</keyword>
<dbReference type="PANTHER" id="PTHR11732">
    <property type="entry name" value="ALDO/KETO REDUCTASE"/>
    <property type="match status" value="1"/>
</dbReference>
<dbReference type="Gene3D" id="3.20.20.100">
    <property type="entry name" value="NADP-dependent oxidoreductase domain"/>
    <property type="match status" value="1"/>
</dbReference>
<dbReference type="InterPro" id="IPR018170">
    <property type="entry name" value="Aldo/ket_reductase_CS"/>
</dbReference>
<feature type="domain" description="NADP-dependent oxidoreductase" evidence="7">
    <location>
        <begin position="15"/>
        <end position="290"/>
    </location>
</feature>